<evidence type="ECO:0000256" key="2">
    <source>
        <dbReference type="ARBA" id="ARBA00004870"/>
    </source>
</evidence>
<sequence length="350" mass="40026">MGKWFERYIHKIWYPVSKPFSYYLILTLLLPFSFLYTVIATVRKFYLQHYKQVSVTKYPVCVVGNIAVGGTGKTPFVIFFAELLKQHGFKPGIVSRGYSGSKARNEVVLVDSQAVAAFVGEEPKLIHQKTQCPVVVGVHRNQCIQKLCQSFPEVDIIISDDGLQHYAMHRDLEIGLMDGIRKFGNGFCLPAGPLRELCQRFNQVDFVVVKQSRLKKSRMKQKILKHTFDMQLLPQQWVNVKDHSQQVSLEYFRGKIVHAVTGIGNPSSFFELLSALGIKFIPQVYPDHYAYTENDFNFSDEYPIIMTEKDAIKCTQFASAHVWMLALTVSLPDDFSTLLINKIKSIQKKD</sequence>
<dbReference type="InterPro" id="IPR027417">
    <property type="entry name" value="P-loop_NTPase"/>
</dbReference>
<reference evidence="16" key="2">
    <citation type="journal article" date="2016" name="Genome Announc.">
        <title>Draft Genome Sequences of Two Novel Amoeba-Resistant Intranuclear Bacteria, 'Candidatus Berkiella cookevillensis' and 'Candidatus Berkiella aquae'.</title>
        <authorList>
            <person name="Mehari Y.T."/>
            <person name="Arivett B.A."/>
            <person name="Farone A.L."/>
            <person name="Gunderson J.H."/>
            <person name="Farone M.B."/>
        </authorList>
    </citation>
    <scope>NUCLEOTIDE SEQUENCE</scope>
    <source>
        <strain evidence="16">CC99</strain>
    </source>
</reference>
<keyword evidence="9 13" id="KW-0418">Kinase</keyword>
<keyword evidence="7 13" id="KW-0808">Transferase</keyword>
<dbReference type="OrthoDB" id="9766423at2"/>
<dbReference type="EC" id="2.7.1.130" evidence="3 13"/>
<dbReference type="GO" id="GO:0005524">
    <property type="term" value="F:ATP binding"/>
    <property type="evidence" value="ECO:0007669"/>
    <property type="project" value="UniProtKB-UniRule"/>
</dbReference>
<dbReference type="PATRIC" id="fig|1590042.3.peg.915"/>
<dbReference type="SUPFAM" id="SSF52540">
    <property type="entry name" value="P-loop containing nucleoside triphosphate hydrolases"/>
    <property type="match status" value="1"/>
</dbReference>
<reference evidence="16" key="3">
    <citation type="submission" date="2021-06" db="EMBL/GenBank/DDBJ databases">
        <title>Genomic Description and Analysis of Intracellular Bacteria, Candidatus Berkiella cookevillensis and Candidatus Berkiella aquae.</title>
        <authorList>
            <person name="Kidane D.T."/>
            <person name="Mehari Y.T."/>
            <person name="Rice F.C."/>
            <person name="Arivett B.A."/>
            <person name="Farone A.L."/>
            <person name="Berk S.G."/>
            <person name="Farone M.B."/>
        </authorList>
    </citation>
    <scope>NUCLEOTIDE SEQUENCE</scope>
    <source>
        <strain evidence="16">CC99</strain>
    </source>
</reference>
<dbReference type="GO" id="GO:0009029">
    <property type="term" value="F:lipid-A 4'-kinase activity"/>
    <property type="evidence" value="ECO:0007669"/>
    <property type="project" value="UniProtKB-UniRule"/>
</dbReference>
<dbReference type="GO" id="GO:0009245">
    <property type="term" value="P:lipid A biosynthetic process"/>
    <property type="evidence" value="ECO:0007669"/>
    <property type="project" value="UniProtKB-UniRule"/>
</dbReference>
<evidence type="ECO:0000256" key="8">
    <source>
        <dbReference type="ARBA" id="ARBA00022741"/>
    </source>
</evidence>
<comment type="pathway">
    <text evidence="2 13">Glycolipid biosynthesis; lipid IV(A) biosynthesis; lipid IV(A) from (3R)-3-hydroxytetradecanoyl-[acyl-carrier-protein] and UDP-N-acetyl-alpha-D-glucosamine: step 6/6.</text>
</comment>
<evidence type="ECO:0000256" key="4">
    <source>
        <dbReference type="ARBA" id="ARBA00016436"/>
    </source>
</evidence>
<proteinExistence type="inferred from homology"/>
<comment type="function">
    <text evidence="1 13">Transfers the gamma-phosphate of ATP to the 4'-position of a tetraacyldisaccharide 1-phosphate intermediate (termed DS-1-P) to form tetraacyldisaccharide 1,4'-bis-phosphate (lipid IVA).</text>
</comment>
<keyword evidence="6 13" id="KW-0441">Lipid A biosynthesis</keyword>
<feature type="transmembrane region" description="Helical" evidence="14">
    <location>
        <begin position="20"/>
        <end position="42"/>
    </location>
</feature>
<gene>
    <name evidence="13 15" type="primary">lpxK</name>
    <name evidence="16" type="ORF">CC99x_008710</name>
    <name evidence="15" type="ORF">CC99x_00896</name>
</gene>
<dbReference type="PANTHER" id="PTHR42724">
    <property type="entry name" value="TETRAACYLDISACCHARIDE 4'-KINASE"/>
    <property type="match status" value="1"/>
</dbReference>
<keyword evidence="10 13" id="KW-0067">ATP-binding</keyword>
<comment type="catalytic activity">
    <reaction evidence="13">
        <text>a lipid A disaccharide + ATP = a lipid IVA + ADP + H(+)</text>
        <dbReference type="Rhea" id="RHEA:67840"/>
        <dbReference type="ChEBI" id="CHEBI:15378"/>
        <dbReference type="ChEBI" id="CHEBI:30616"/>
        <dbReference type="ChEBI" id="CHEBI:176343"/>
        <dbReference type="ChEBI" id="CHEBI:176425"/>
        <dbReference type="ChEBI" id="CHEBI:456216"/>
        <dbReference type="EC" id="2.7.1.130"/>
    </reaction>
</comment>
<dbReference type="Proteomes" id="UP000051494">
    <property type="component" value="Unassembled WGS sequence"/>
</dbReference>
<dbReference type="Pfam" id="PF02606">
    <property type="entry name" value="LpxK"/>
    <property type="match status" value="1"/>
</dbReference>
<evidence type="ECO:0000313" key="16">
    <source>
        <dbReference type="EMBL" id="MCS5708981.1"/>
    </source>
</evidence>
<comment type="similarity">
    <text evidence="13">Belongs to the LpxK family.</text>
</comment>
<dbReference type="HAMAP" id="MF_00409">
    <property type="entry name" value="LpxK"/>
    <property type="match status" value="1"/>
</dbReference>
<evidence type="ECO:0000256" key="7">
    <source>
        <dbReference type="ARBA" id="ARBA00022679"/>
    </source>
</evidence>
<dbReference type="EMBL" id="LKHV02000001">
    <property type="protein sequence ID" value="MCS5708981.1"/>
    <property type="molecule type" value="Genomic_DNA"/>
</dbReference>
<keyword evidence="11 13" id="KW-0443">Lipid metabolism</keyword>
<dbReference type="STRING" id="437022.CC99x_00896"/>
<evidence type="ECO:0000256" key="14">
    <source>
        <dbReference type="SAM" id="Phobius"/>
    </source>
</evidence>
<evidence type="ECO:0000256" key="11">
    <source>
        <dbReference type="ARBA" id="ARBA00023098"/>
    </source>
</evidence>
<dbReference type="InterPro" id="IPR003758">
    <property type="entry name" value="LpxK"/>
</dbReference>
<keyword evidence="8 13" id="KW-0547">Nucleotide-binding</keyword>
<dbReference type="PANTHER" id="PTHR42724:SF1">
    <property type="entry name" value="TETRAACYLDISACCHARIDE 4'-KINASE, MITOCHONDRIAL-RELATED"/>
    <property type="match status" value="1"/>
</dbReference>
<evidence type="ECO:0000256" key="13">
    <source>
        <dbReference type="HAMAP-Rule" id="MF_00409"/>
    </source>
</evidence>
<feature type="binding site" evidence="13">
    <location>
        <begin position="67"/>
        <end position="74"/>
    </location>
    <ligand>
        <name>ATP</name>
        <dbReference type="ChEBI" id="CHEBI:30616"/>
    </ligand>
</feature>
<comment type="caution">
    <text evidence="15">The sequence shown here is derived from an EMBL/GenBank/DDBJ whole genome shotgun (WGS) entry which is preliminary data.</text>
</comment>
<evidence type="ECO:0000256" key="9">
    <source>
        <dbReference type="ARBA" id="ARBA00022777"/>
    </source>
</evidence>
<dbReference type="EMBL" id="LKHV01000003">
    <property type="protein sequence ID" value="KRG19367.1"/>
    <property type="molecule type" value="Genomic_DNA"/>
</dbReference>
<keyword evidence="14" id="KW-1133">Transmembrane helix</keyword>
<name>A0A0Q9YRZ5_9GAMM</name>
<protein>
    <recommendedName>
        <fullName evidence="4 13">Tetraacyldisaccharide 4'-kinase</fullName>
        <ecNumber evidence="3 13">2.7.1.130</ecNumber>
    </recommendedName>
    <alternativeName>
        <fullName evidence="12 13">Lipid A 4'-kinase</fullName>
    </alternativeName>
</protein>
<dbReference type="GO" id="GO:0009244">
    <property type="term" value="P:lipopolysaccharide core region biosynthetic process"/>
    <property type="evidence" value="ECO:0007669"/>
    <property type="project" value="TreeGrafter"/>
</dbReference>
<evidence type="ECO:0000256" key="12">
    <source>
        <dbReference type="ARBA" id="ARBA00029757"/>
    </source>
</evidence>
<accession>A0A0Q9YRZ5</accession>
<evidence type="ECO:0000256" key="5">
    <source>
        <dbReference type="ARBA" id="ARBA00022516"/>
    </source>
</evidence>
<keyword evidence="14" id="KW-0472">Membrane</keyword>
<evidence type="ECO:0000256" key="6">
    <source>
        <dbReference type="ARBA" id="ARBA00022556"/>
    </source>
</evidence>
<dbReference type="RefSeq" id="WP_057624019.1">
    <property type="nucleotide sequence ID" value="NZ_LKHV02000001.1"/>
</dbReference>
<reference evidence="15" key="1">
    <citation type="submission" date="2015-09" db="EMBL/GenBank/DDBJ databases">
        <title>Draft Genome Sequences of Two Novel Amoeba-resistant Intranuclear Bacteria, Candidatus Berkiella cookevillensis and Candidatus Berkiella aquae.</title>
        <authorList>
            <person name="Mehari Y.T."/>
            <person name="Arivett B.A."/>
            <person name="Farone A.L."/>
            <person name="Gunderson J.H."/>
            <person name="Farone M.B."/>
        </authorList>
    </citation>
    <scope>NUCLEOTIDE SEQUENCE [LARGE SCALE GENOMIC DNA]</scope>
    <source>
        <strain evidence="15">CC99</strain>
    </source>
</reference>
<keyword evidence="5 13" id="KW-0444">Lipid biosynthesis</keyword>
<evidence type="ECO:0000256" key="1">
    <source>
        <dbReference type="ARBA" id="ARBA00002274"/>
    </source>
</evidence>
<keyword evidence="14" id="KW-0812">Transmembrane</keyword>
<keyword evidence="17" id="KW-1185">Reference proteome</keyword>
<organism evidence="15">
    <name type="scientific">Candidatus Berkiella cookevillensis</name>
    <dbReference type="NCBI Taxonomy" id="437022"/>
    <lineage>
        <taxon>Bacteria</taxon>
        <taxon>Pseudomonadati</taxon>
        <taxon>Pseudomonadota</taxon>
        <taxon>Gammaproteobacteria</taxon>
        <taxon>Candidatus Berkiellales</taxon>
        <taxon>Candidatus Berkiellaceae</taxon>
        <taxon>Candidatus Berkiella</taxon>
    </lineage>
</organism>
<evidence type="ECO:0000313" key="17">
    <source>
        <dbReference type="Proteomes" id="UP000051494"/>
    </source>
</evidence>
<dbReference type="AlphaFoldDB" id="A0A0Q9YRZ5"/>
<evidence type="ECO:0000313" key="15">
    <source>
        <dbReference type="EMBL" id="KRG19367.1"/>
    </source>
</evidence>
<dbReference type="GO" id="GO:0005886">
    <property type="term" value="C:plasma membrane"/>
    <property type="evidence" value="ECO:0007669"/>
    <property type="project" value="TreeGrafter"/>
</dbReference>
<evidence type="ECO:0000256" key="3">
    <source>
        <dbReference type="ARBA" id="ARBA00012071"/>
    </source>
</evidence>
<dbReference type="UniPathway" id="UPA00359">
    <property type="reaction ID" value="UER00482"/>
</dbReference>
<evidence type="ECO:0000256" key="10">
    <source>
        <dbReference type="ARBA" id="ARBA00022840"/>
    </source>
</evidence>
<dbReference type="NCBIfam" id="TIGR00682">
    <property type="entry name" value="lpxK"/>
    <property type="match status" value="1"/>
</dbReference>